<evidence type="ECO:0000313" key="9">
    <source>
        <dbReference type="Proteomes" id="UP001151699"/>
    </source>
</evidence>
<dbReference type="Proteomes" id="UP001151699">
    <property type="component" value="Unassembled WGS sequence"/>
</dbReference>
<comment type="caution">
    <text evidence="8">The sequence shown here is derived from an EMBL/GenBank/DDBJ whole genome shotgun (WGS) entry which is preliminary data.</text>
</comment>
<keyword evidence="2 6" id="KW-0812">Transmembrane</keyword>
<dbReference type="PRINTS" id="PR00625">
    <property type="entry name" value="JDOMAIN"/>
</dbReference>
<dbReference type="FunFam" id="1.10.287.110:FF:000103">
    <property type="entry name" value="DnaJ subfamily B member"/>
    <property type="match status" value="1"/>
</dbReference>
<evidence type="ECO:0000256" key="4">
    <source>
        <dbReference type="ARBA" id="ARBA00023136"/>
    </source>
</evidence>
<dbReference type="Pfam" id="PF00226">
    <property type="entry name" value="DnaJ"/>
    <property type="match status" value="1"/>
</dbReference>
<dbReference type="PROSITE" id="PS50076">
    <property type="entry name" value="DNAJ_2"/>
    <property type="match status" value="1"/>
</dbReference>
<evidence type="ECO:0000256" key="5">
    <source>
        <dbReference type="SAM" id="MobiDB-lite"/>
    </source>
</evidence>
<feature type="domain" description="J" evidence="7">
    <location>
        <begin position="102"/>
        <end position="166"/>
    </location>
</feature>
<dbReference type="AlphaFoldDB" id="A0A9Q0MMZ4"/>
<keyword evidence="4 6" id="KW-0472">Membrane</keyword>
<evidence type="ECO:0000256" key="6">
    <source>
        <dbReference type="SAM" id="Phobius"/>
    </source>
</evidence>
<dbReference type="CDD" id="cd06257">
    <property type="entry name" value="DnaJ"/>
    <property type="match status" value="1"/>
</dbReference>
<evidence type="ECO:0000259" key="7">
    <source>
        <dbReference type="PROSITE" id="PS50076"/>
    </source>
</evidence>
<evidence type="ECO:0000256" key="1">
    <source>
        <dbReference type="ARBA" id="ARBA00004167"/>
    </source>
</evidence>
<dbReference type="GO" id="GO:0005789">
    <property type="term" value="C:endoplasmic reticulum membrane"/>
    <property type="evidence" value="ECO:0007669"/>
    <property type="project" value="TreeGrafter"/>
</dbReference>
<dbReference type="InterPro" id="IPR001623">
    <property type="entry name" value="DnaJ_domain"/>
</dbReference>
<feature type="region of interest" description="Disordered" evidence="5">
    <location>
        <begin position="58"/>
        <end position="87"/>
    </location>
</feature>
<proteinExistence type="predicted"/>
<dbReference type="Gene3D" id="1.10.287.110">
    <property type="entry name" value="DnaJ domain"/>
    <property type="match status" value="1"/>
</dbReference>
<reference evidence="8" key="1">
    <citation type="submission" date="2022-07" db="EMBL/GenBank/DDBJ databases">
        <authorList>
            <person name="Trinca V."/>
            <person name="Uliana J.V.C."/>
            <person name="Torres T.T."/>
            <person name="Ward R.J."/>
            <person name="Monesi N."/>
        </authorList>
    </citation>
    <scope>NUCLEOTIDE SEQUENCE</scope>
    <source>
        <strain evidence="8">HSMRA1968</strain>
        <tissue evidence="8">Whole embryos</tissue>
    </source>
</reference>
<evidence type="ECO:0000256" key="3">
    <source>
        <dbReference type="ARBA" id="ARBA00022989"/>
    </source>
</evidence>
<organism evidence="8 9">
    <name type="scientific">Pseudolycoriella hygida</name>
    <dbReference type="NCBI Taxonomy" id="35572"/>
    <lineage>
        <taxon>Eukaryota</taxon>
        <taxon>Metazoa</taxon>
        <taxon>Ecdysozoa</taxon>
        <taxon>Arthropoda</taxon>
        <taxon>Hexapoda</taxon>
        <taxon>Insecta</taxon>
        <taxon>Pterygota</taxon>
        <taxon>Neoptera</taxon>
        <taxon>Endopterygota</taxon>
        <taxon>Diptera</taxon>
        <taxon>Nematocera</taxon>
        <taxon>Sciaroidea</taxon>
        <taxon>Sciaridae</taxon>
        <taxon>Pseudolycoriella</taxon>
    </lineage>
</organism>
<evidence type="ECO:0000256" key="2">
    <source>
        <dbReference type="ARBA" id="ARBA00022692"/>
    </source>
</evidence>
<feature type="compositionally biased region" description="Polar residues" evidence="5">
    <location>
        <begin position="60"/>
        <end position="87"/>
    </location>
</feature>
<dbReference type="SMART" id="SM00271">
    <property type="entry name" value="DnaJ"/>
    <property type="match status" value="1"/>
</dbReference>
<dbReference type="GO" id="GO:0071218">
    <property type="term" value="P:cellular response to misfolded protein"/>
    <property type="evidence" value="ECO:0007669"/>
    <property type="project" value="TreeGrafter"/>
</dbReference>
<protein>
    <submittedName>
        <fullName evidence="8">DnaJ like subfamily B member 12</fullName>
    </submittedName>
</protein>
<gene>
    <name evidence="8" type="primary">Dnajb12_0</name>
    <name evidence="8" type="ORF">Bhyg_15625</name>
</gene>
<dbReference type="OrthoDB" id="442087at2759"/>
<dbReference type="InterPro" id="IPR036869">
    <property type="entry name" value="J_dom_sf"/>
</dbReference>
<accession>A0A9Q0MMZ4</accession>
<dbReference type="Pfam" id="PF09320">
    <property type="entry name" value="DUF1977"/>
    <property type="match status" value="1"/>
</dbReference>
<dbReference type="InterPro" id="IPR015399">
    <property type="entry name" value="DUF1977_DnaJ-like"/>
</dbReference>
<feature type="transmembrane region" description="Helical" evidence="6">
    <location>
        <begin position="241"/>
        <end position="262"/>
    </location>
</feature>
<comment type="subcellular location">
    <subcellularLocation>
        <location evidence="1">Membrane</location>
        <topology evidence="1">Single-pass membrane protein</topology>
    </subcellularLocation>
</comment>
<evidence type="ECO:0000313" key="8">
    <source>
        <dbReference type="EMBL" id="KAJ6633189.1"/>
    </source>
</evidence>
<dbReference type="GO" id="GO:0030544">
    <property type="term" value="F:Hsp70 protein binding"/>
    <property type="evidence" value="ECO:0007669"/>
    <property type="project" value="TreeGrafter"/>
</dbReference>
<sequence length="364" mass="41806">MDGNRDEAERCIEIAVVALREAKLEKAEKFLKKAENLYPTQKAKDLLEKVLKAAKDNVTEEPNASSTFKRRTLSPNTKPQKSEPDFTNDQVEVVKKIKKCKDYYEILGVTKESTDTEIKKAYKKLALQLHPDKNKAPGASEAFKAVGNAVATLTDPEKRKSYDLYGADEANNGMRRQHRHHNSGFAYSQGFESDVTAEELFNMFFGGGFPQQQNVFMRQRRFHRAEHQQHTRGEAQSGYSALINLLPILLLISLSMMSSFFISDPIYSLQPSHKYSIERKTNTYKISYYVKDNFHSEYQGSLGRLEASVEEEYINNLKHACYREKNYKESMFIRARSFGDREIYRKAQAVATPSCDQLQKMQNT</sequence>
<dbReference type="SUPFAM" id="SSF46565">
    <property type="entry name" value="Chaperone J-domain"/>
    <property type="match status" value="1"/>
</dbReference>
<keyword evidence="3 6" id="KW-1133">Transmembrane helix</keyword>
<name>A0A9Q0MMZ4_9DIPT</name>
<dbReference type="EMBL" id="WJQU01002139">
    <property type="protein sequence ID" value="KAJ6633189.1"/>
    <property type="molecule type" value="Genomic_DNA"/>
</dbReference>
<dbReference type="InterPro" id="IPR051100">
    <property type="entry name" value="DnaJ_subfamily_B/C"/>
</dbReference>
<dbReference type="PANTHER" id="PTHR43908:SF3">
    <property type="entry name" value="AT29763P-RELATED"/>
    <property type="match status" value="1"/>
</dbReference>
<keyword evidence="9" id="KW-1185">Reference proteome</keyword>
<dbReference type="PANTHER" id="PTHR43908">
    <property type="entry name" value="AT29763P-RELATED"/>
    <property type="match status" value="1"/>
</dbReference>